<dbReference type="InterPro" id="IPR010989">
    <property type="entry name" value="SNARE"/>
</dbReference>
<dbReference type="Pfam" id="PF00804">
    <property type="entry name" value="Syntaxin"/>
    <property type="match status" value="1"/>
</dbReference>
<reference evidence="9 10" key="1">
    <citation type="journal article" date="2020" name="Phytopathology">
        <title>Genome Sequence Resources of Colletotrichum truncatum, C. plurivorum, C. musicola, and C. sojae: Four Species Pathogenic to Soybean (Glycine max).</title>
        <authorList>
            <person name="Rogerio F."/>
            <person name="Boufleur T.R."/>
            <person name="Ciampi-Guillardi M."/>
            <person name="Sukno S.A."/>
            <person name="Thon M.R."/>
            <person name="Massola Junior N.S."/>
            <person name="Baroncelli R."/>
        </authorList>
    </citation>
    <scope>NUCLEOTIDE SEQUENCE [LARGE SCALE GENOMIC DNA]</scope>
    <source>
        <strain evidence="9 10">LFN0009</strain>
    </source>
</reference>
<name>A0A8H6MYL5_9PEZI</name>
<dbReference type="CDD" id="cd15849">
    <property type="entry name" value="SNARE_Sso1"/>
    <property type="match status" value="1"/>
</dbReference>
<evidence type="ECO:0000256" key="1">
    <source>
        <dbReference type="ARBA" id="ARBA00004211"/>
    </source>
</evidence>
<dbReference type="SUPFAM" id="SSF47661">
    <property type="entry name" value="t-snare proteins"/>
    <property type="match status" value="1"/>
</dbReference>
<organism evidence="9 10">
    <name type="scientific">Colletotrichum sojae</name>
    <dbReference type="NCBI Taxonomy" id="2175907"/>
    <lineage>
        <taxon>Eukaryota</taxon>
        <taxon>Fungi</taxon>
        <taxon>Dikarya</taxon>
        <taxon>Ascomycota</taxon>
        <taxon>Pezizomycotina</taxon>
        <taxon>Sordariomycetes</taxon>
        <taxon>Hypocreomycetidae</taxon>
        <taxon>Glomerellales</taxon>
        <taxon>Glomerellaceae</taxon>
        <taxon>Colletotrichum</taxon>
        <taxon>Colletotrichum orchidearum species complex</taxon>
    </lineage>
</organism>
<keyword evidence="5 7" id="KW-0472">Membrane</keyword>
<keyword evidence="10" id="KW-1185">Reference proteome</keyword>
<dbReference type="GO" id="GO:0048278">
    <property type="term" value="P:vesicle docking"/>
    <property type="evidence" value="ECO:0007669"/>
    <property type="project" value="TreeGrafter"/>
</dbReference>
<dbReference type="GO" id="GO:0006887">
    <property type="term" value="P:exocytosis"/>
    <property type="evidence" value="ECO:0007669"/>
    <property type="project" value="TreeGrafter"/>
</dbReference>
<evidence type="ECO:0000256" key="3">
    <source>
        <dbReference type="ARBA" id="ARBA00022692"/>
    </source>
</evidence>
<keyword evidence="4 7" id="KW-1133">Transmembrane helix</keyword>
<dbReference type="PROSITE" id="PS50192">
    <property type="entry name" value="T_SNARE"/>
    <property type="match status" value="1"/>
</dbReference>
<proteinExistence type="inferred from homology"/>
<protein>
    <submittedName>
        <fullName evidence="9">Syntaxin-like protein psy1</fullName>
    </submittedName>
</protein>
<dbReference type="InterPro" id="IPR045242">
    <property type="entry name" value="Syntaxin"/>
</dbReference>
<dbReference type="AlphaFoldDB" id="A0A8H6MYL5"/>
<dbReference type="InterPro" id="IPR006011">
    <property type="entry name" value="Syntaxin_N"/>
</dbReference>
<evidence type="ECO:0000313" key="10">
    <source>
        <dbReference type="Proteomes" id="UP000652219"/>
    </source>
</evidence>
<gene>
    <name evidence="9" type="ORF">CSOJ01_04823</name>
</gene>
<dbReference type="GO" id="GO:0005484">
    <property type="term" value="F:SNAP receptor activity"/>
    <property type="evidence" value="ECO:0007669"/>
    <property type="project" value="TreeGrafter"/>
</dbReference>
<dbReference type="PANTHER" id="PTHR19957">
    <property type="entry name" value="SYNTAXIN"/>
    <property type="match status" value="1"/>
</dbReference>
<dbReference type="Gene3D" id="1.20.58.70">
    <property type="match status" value="1"/>
</dbReference>
<comment type="caution">
    <text evidence="9">The sequence shown here is derived from an EMBL/GenBank/DDBJ whole genome shotgun (WGS) entry which is preliminary data.</text>
</comment>
<dbReference type="GO" id="GO:0031201">
    <property type="term" value="C:SNARE complex"/>
    <property type="evidence" value="ECO:0007669"/>
    <property type="project" value="TreeGrafter"/>
</dbReference>
<feature type="region of interest" description="Disordered" evidence="6">
    <location>
        <begin position="1"/>
        <end position="43"/>
    </location>
</feature>
<evidence type="ECO:0000256" key="2">
    <source>
        <dbReference type="ARBA" id="ARBA00009063"/>
    </source>
</evidence>
<dbReference type="SMART" id="SM00503">
    <property type="entry name" value="SynN"/>
    <property type="match status" value="1"/>
</dbReference>
<feature type="compositionally biased region" description="Polar residues" evidence="6">
    <location>
        <begin position="1"/>
        <end position="11"/>
    </location>
</feature>
<evidence type="ECO:0000313" key="9">
    <source>
        <dbReference type="EMBL" id="KAF6812990.1"/>
    </source>
</evidence>
<dbReference type="GO" id="GO:0006906">
    <property type="term" value="P:vesicle fusion"/>
    <property type="evidence" value="ECO:0007669"/>
    <property type="project" value="TreeGrafter"/>
</dbReference>
<dbReference type="EMBL" id="WIGN01000057">
    <property type="protein sequence ID" value="KAF6812990.1"/>
    <property type="molecule type" value="Genomic_DNA"/>
</dbReference>
<evidence type="ECO:0000256" key="4">
    <source>
        <dbReference type="ARBA" id="ARBA00022989"/>
    </source>
</evidence>
<dbReference type="Pfam" id="PF05739">
    <property type="entry name" value="SNARE"/>
    <property type="match status" value="1"/>
</dbReference>
<evidence type="ECO:0000259" key="8">
    <source>
        <dbReference type="PROSITE" id="PS50192"/>
    </source>
</evidence>
<comment type="subcellular location">
    <subcellularLocation>
        <location evidence="1">Membrane</location>
        <topology evidence="1">Single-pass type IV membrane protein</topology>
    </subcellularLocation>
</comment>
<dbReference type="PANTHER" id="PTHR19957:SF307">
    <property type="entry name" value="PROTEIN SSO1-RELATED"/>
    <property type="match status" value="1"/>
</dbReference>
<evidence type="ECO:0000256" key="5">
    <source>
        <dbReference type="ARBA" id="ARBA00023136"/>
    </source>
</evidence>
<sequence length="334" mass="37682">MSYGQYNNNPYAQGPDAEGGAGGYGYANNSNNNNQQQQYGQPYGQQYDQGQYEMQPYGEEPQYANQPPAPTTLSQQEFLQRVTYLRSEIQALTSDIEGIAQLHQRALSSTDGQASQQLEHAVSETQLRNTKVKDGIKALEKDLVKTQDGSQKTKSVQLNTLKNTFKSELDKYQQIERDYQQRYRDQIARQFRIVNPEATEEEVKEATELDWGSEGVFQTALKSNRTGQANAILGNVRARHNELQRIEKTLIELATLYQEMAQLVEAQEPVVNAAEQNAQQTVDNIQKGNEEVAVANKHARNRRKLKWWCLLITIIIIALAVGLGVGLYEANKPK</sequence>
<dbReference type="Proteomes" id="UP000652219">
    <property type="component" value="Unassembled WGS sequence"/>
</dbReference>
<dbReference type="SMART" id="SM00397">
    <property type="entry name" value="t_SNARE"/>
    <property type="match status" value="1"/>
</dbReference>
<comment type="similarity">
    <text evidence="2">Belongs to the syntaxin family.</text>
</comment>
<feature type="transmembrane region" description="Helical" evidence="7">
    <location>
        <begin position="307"/>
        <end position="328"/>
    </location>
</feature>
<feature type="domain" description="T-SNARE coiled-coil homology" evidence="8">
    <location>
        <begin position="233"/>
        <end position="295"/>
    </location>
</feature>
<dbReference type="GO" id="GO:0000149">
    <property type="term" value="F:SNARE binding"/>
    <property type="evidence" value="ECO:0007669"/>
    <property type="project" value="TreeGrafter"/>
</dbReference>
<dbReference type="GO" id="GO:0006886">
    <property type="term" value="P:intracellular protein transport"/>
    <property type="evidence" value="ECO:0007669"/>
    <property type="project" value="TreeGrafter"/>
</dbReference>
<evidence type="ECO:0000256" key="6">
    <source>
        <dbReference type="SAM" id="MobiDB-lite"/>
    </source>
</evidence>
<accession>A0A8H6MYL5</accession>
<evidence type="ECO:0000256" key="7">
    <source>
        <dbReference type="SAM" id="Phobius"/>
    </source>
</evidence>
<dbReference type="GO" id="GO:0012505">
    <property type="term" value="C:endomembrane system"/>
    <property type="evidence" value="ECO:0007669"/>
    <property type="project" value="TreeGrafter"/>
</dbReference>
<dbReference type="InterPro" id="IPR000727">
    <property type="entry name" value="T_SNARE_dom"/>
</dbReference>
<keyword evidence="3 7" id="KW-0812">Transmembrane</keyword>
<dbReference type="GO" id="GO:0005886">
    <property type="term" value="C:plasma membrane"/>
    <property type="evidence" value="ECO:0007669"/>
    <property type="project" value="TreeGrafter"/>
</dbReference>
<feature type="compositionally biased region" description="Low complexity" evidence="6">
    <location>
        <begin position="26"/>
        <end position="43"/>
    </location>
</feature>